<name>A0AAU9GB32_DROMD</name>
<evidence type="ECO:0000313" key="1">
    <source>
        <dbReference type="EMBL" id="BFG05830.1"/>
    </source>
</evidence>
<reference evidence="1 2" key="1">
    <citation type="submission" date="2024-02" db="EMBL/GenBank/DDBJ databases">
        <title>A chromosome-level genome assembly of Drosophila madeirensis, a fruit fly species endemic to Madeira island.</title>
        <authorList>
            <person name="Tomihara K."/>
            <person name="Llopart A."/>
            <person name="Yamamoto D."/>
        </authorList>
    </citation>
    <scope>NUCLEOTIDE SEQUENCE [LARGE SCALE GENOMIC DNA]</scope>
    <source>
        <strain evidence="1 2">RF1</strain>
    </source>
</reference>
<dbReference type="EMBL" id="AP029267">
    <property type="protein sequence ID" value="BFG05830.1"/>
    <property type="molecule type" value="Genomic_DNA"/>
</dbReference>
<gene>
    <name evidence="1" type="ORF">DMAD_04474</name>
</gene>
<organism evidence="1 2">
    <name type="scientific">Drosophila madeirensis</name>
    <name type="common">Fruit fly</name>
    <dbReference type="NCBI Taxonomy" id="30013"/>
    <lineage>
        <taxon>Eukaryota</taxon>
        <taxon>Metazoa</taxon>
        <taxon>Ecdysozoa</taxon>
        <taxon>Arthropoda</taxon>
        <taxon>Hexapoda</taxon>
        <taxon>Insecta</taxon>
        <taxon>Pterygota</taxon>
        <taxon>Neoptera</taxon>
        <taxon>Endopterygota</taxon>
        <taxon>Diptera</taxon>
        <taxon>Brachycera</taxon>
        <taxon>Muscomorpha</taxon>
        <taxon>Ephydroidea</taxon>
        <taxon>Drosophilidae</taxon>
        <taxon>Drosophila</taxon>
        <taxon>Sophophora</taxon>
    </lineage>
</organism>
<protein>
    <submittedName>
        <fullName evidence="1">Uncharacterized protein</fullName>
    </submittedName>
</protein>
<sequence>MENSKDDPNTNWSQLALDLLLHDRVDKSITVDPELAKVLLNMCFGDAMDAIHGALAVAKAFNRKHIIKADLRMINYICSSDMYNSKRSDS</sequence>
<accession>A0AAU9GB32</accession>
<evidence type="ECO:0000313" key="2">
    <source>
        <dbReference type="Proteomes" id="UP001500889"/>
    </source>
</evidence>
<dbReference type="Proteomes" id="UP001500889">
    <property type="component" value="Chromosome E"/>
</dbReference>
<proteinExistence type="predicted"/>
<dbReference type="AlphaFoldDB" id="A0AAU9GB32"/>
<keyword evidence="2" id="KW-1185">Reference proteome</keyword>